<dbReference type="Proteomes" id="UP001567538">
    <property type="component" value="Unassembled WGS sequence"/>
</dbReference>
<gene>
    <name evidence="2" type="ORF">AAHA92_06674</name>
</gene>
<dbReference type="EMBL" id="JBEAFC010000003">
    <property type="protein sequence ID" value="KAL1564318.1"/>
    <property type="molecule type" value="Genomic_DNA"/>
</dbReference>
<dbReference type="EC" id="2.7.1.43" evidence="2"/>
<dbReference type="AlphaFoldDB" id="A0ABD1I918"/>
<organism evidence="2 3">
    <name type="scientific">Salvia divinorum</name>
    <name type="common">Maria pastora</name>
    <name type="synonym">Diviner's sage</name>
    <dbReference type="NCBI Taxonomy" id="28513"/>
    <lineage>
        <taxon>Eukaryota</taxon>
        <taxon>Viridiplantae</taxon>
        <taxon>Streptophyta</taxon>
        <taxon>Embryophyta</taxon>
        <taxon>Tracheophyta</taxon>
        <taxon>Spermatophyta</taxon>
        <taxon>Magnoliopsida</taxon>
        <taxon>eudicotyledons</taxon>
        <taxon>Gunneridae</taxon>
        <taxon>Pentapetalae</taxon>
        <taxon>asterids</taxon>
        <taxon>lamiids</taxon>
        <taxon>Lamiales</taxon>
        <taxon>Lamiaceae</taxon>
        <taxon>Nepetoideae</taxon>
        <taxon>Mentheae</taxon>
        <taxon>Salviinae</taxon>
        <taxon>Salvia</taxon>
        <taxon>Salvia subgen. Calosphace</taxon>
    </lineage>
</organism>
<sequence length="172" mass="19067">MECCCAGRDNSGFEGGSSCRDVMYPHPRVNSCDLLDLIPSSMVLDSAGVHAQTLCSNQATWLNYSHSTLSSQDTIGTRVLIPLSVGLVELFVSDEVGEDEGVMDLIRVQCSFFLEQQMMELPNDISVDSIFLEGGESRGTEEENNSSEEDDPKYRRRTGKSRGREEEEEEAQ</sequence>
<feature type="region of interest" description="Disordered" evidence="1">
    <location>
        <begin position="132"/>
        <end position="172"/>
    </location>
</feature>
<dbReference type="GO" id="GO:0047940">
    <property type="term" value="F:glucuronokinase activity"/>
    <property type="evidence" value="ECO:0007669"/>
    <property type="project" value="UniProtKB-EC"/>
</dbReference>
<evidence type="ECO:0000313" key="2">
    <source>
        <dbReference type="EMBL" id="KAL1564318.1"/>
    </source>
</evidence>
<keyword evidence="3" id="KW-1185">Reference proteome</keyword>
<name>A0ABD1I918_SALDI</name>
<keyword evidence="2" id="KW-0808">Transferase</keyword>
<comment type="caution">
    <text evidence="2">The sequence shown here is derived from an EMBL/GenBank/DDBJ whole genome shotgun (WGS) entry which is preliminary data.</text>
</comment>
<feature type="compositionally biased region" description="Acidic residues" evidence="1">
    <location>
        <begin position="142"/>
        <end position="151"/>
    </location>
</feature>
<accession>A0ABD1I918</accession>
<proteinExistence type="predicted"/>
<evidence type="ECO:0000256" key="1">
    <source>
        <dbReference type="SAM" id="MobiDB-lite"/>
    </source>
</evidence>
<protein>
    <submittedName>
        <fullName evidence="2">Glucuronokinase</fullName>
        <ecNumber evidence="2">2.7.1.43</ecNumber>
    </submittedName>
</protein>
<reference evidence="2 3" key="1">
    <citation type="submission" date="2024-06" db="EMBL/GenBank/DDBJ databases">
        <title>A chromosome level genome sequence of Diviner's sage (Salvia divinorum).</title>
        <authorList>
            <person name="Ford S.A."/>
            <person name="Ro D.-K."/>
            <person name="Ness R.W."/>
            <person name="Phillips M.A."/>
        </authorList>
    </citation>
    <scope>NUCLEOTIDE SEQUENCE [LARGE SCALE GENOMIC DNA]</scope>
    <source>
        <strain evidence="2">SAF-2024a</strain>
        <tissue evidence="2">Leaf</tissue>
    </source>
</reference>
<evidence type="ECO:0000313" key="3">
    <source>
        <dbReference type="Proteomes" id="UP001567538"/>
    </source>
</evidence>